<protein>
    <submittedName>
        <fullName evidence="6">RNA polymerase II transcription initiation factor TFIIA, large chain</fullName>
    </submittedName>
</protein>
<dbReference type="GO" id="GO:0006367">
    <property type="term" value="P:transcription initiation at RNA polymerase II promoter"/>
    <property type="evidence" value="ECO:0007669"/>
    <property type="project" value="InterPro"/>
</dbReference>
<evidence type="ECO:0000256" key="4">
    <source>
        <dbReference type="ARBA" id="ARBA00023242"/>
    </source>
</evidence>
<dbReference type="GO" id="GO:0005672">
    <property type="term" value="C:transcription factor TFIIA complex"/>
    <property type="evidence" value="ECO:0007669"/>
    <property type="project" value="InterPro"/>
</dbReference>
<feature type="compositionally biased region" description="Low complexity" evidence="5">
    <location>
        <begin position="138"/>
        <end position="154"/>
    </location>
</feature>
<comment type="subcellular location">
    <subcellularLocation>
        <location evidence="1">Nucleus</location>
    </subcellularLocation>
</comment>
<keyword evidence="4" id="KW-0539">Nucleus</keyword>
<name>A0A0F7SI30_PHARH</name>
<dbReference type="SUPFAM" id="SSF47396">
    <property type="entry name" value="Transcription factor IIA (TFIIA), alpha-helical domain"/>
    <property type="match status" value="1"/>
</dbReference>
<reference evidence="6" key="1">
    <citation type="submission" date="2014-08" db="EMBL/GenBank/DDBJ databases">
        <authorList>
            <person name="Sharma Rahul"/>
            <person name="Thines Marco"/>
        </authorList>
    </citation>
    <scope>NUCLEOTIDE SEQUENCE</scope>
</reference>
<organism evidence="6">
    <name type="scientific">Phaffia rhodozyma</name>
    <name type="common">Yeast</name>
    <name type="synonym">Xanthophyllomyces dendrorhous</name>
    <dbReference type="NCBI Taxonomy" id="264483"/>
    <lineage>
        <taxon>Eukaryota</taxon>
        <taxon>Fungi</taxon>
        <taxon>Dikarya</taxon>
        <taxon>Basidiomycota</taxon>
        <taxon>Agaricomycotina</taxon>
        <taxon>Tremellomycetes</taxon>
        <taxon>Cystofilobasidiales</taxon>
        <taxon>Mrakiaceae</taxon>
        <taxon>Phaffia</taxon>
    </lineage>
</organism>
<keyword evidence="6" id="KW-0396">Initiation factor</keyword>
<dbReference type="PANTHER" id="PTHR12694:SF8">
    <property type="entry name" value="TRANSCRIPTION INITIATION FACTOR IIA SUBUNIT 1"/>
    <property type="match status" value="1"/>
</dbReference>
<accession>A0A0F7SI30</accession>
<evidence type="ECO:0000313" key="6">
    <source>
        <dbReference type="EMBL" id="CDZ96677.1"/>
    </source>
</evidence>
<dbReference type="PANTHER" id="PTHR12694">
    <property type="entry name" value="TRANSCRIPTION INITIATION FACTOR IIA SUBUNIT 1"/>
    <property type="match status" value="1"/>
</dbReference>
<evidence type="ECO:0000256" key="1">
    <source>
        <dbReference type="ARBA" id="ARBA00004123"/>
    </source>
</evidence>
<feature type="compositionally biased region" description="Acidic residues" evidence="5">
    <location>
        <begin position="106"/>
        <end position="115"/>
    </location>
</feature>
<dbReference type="GO" id="GO:0003743">
    <property type="term" value="F:translation initiation factor activity"/>
    <property type="evidence" value="ECO:0007669"/>
    <property type="project" value="UniProtKB-KW"/>
</dbReference>
<evidence type="ECO:0000256" key="5">
    <source>
        <dbReference type="SAM" id="MobiDB-lite"/>
    </source>
</evidence>
<dbReference type="InterPro" id="IPR004855">
    <property type="entry name" value="TFIIA_asu/bsu"/>
</dbReference>
<comment type="similarity">
    <text evidence="2">Belongs to the TFIIA subunit 1 family.</text>
</comment>
<evidence type="ECO:0000256" key="3">
    <source>
        <dbReference type="ARBA" id="ARBA00023163"/>
    </source>
</evidence>
<sequence length="239" mass="26299">MSNRIVPNIYRIIIDDVVQSVRADFDEFGVEEDMLALLQQKWESKLLESHVADFEPAPPTPLPSEHSPSSTSYPYSSLSGLPIKKDEWQGSLKGGGDDAMRLRGGEDDDEDEDSDDRSASSSSAGDLQSDTEEPPQRTSVVTPAVPLSPAVPVPYEANAQGIYPGDEEINSELDDSDDEADEVGKDADTGALEGMDIVFCVYDKVQRVKNKWKMIFKDGMAHVNGKDYLFAKASSDFEW</sequence>
<dbReference type="CDD" id="cd07976">
    <property type="entry name" value="TFIIA_alpha_beta_like"/>
    <property type="match status" value="1"/>
</dbReference>
<evidence type="ECO:0000256" key="2">
    <source>
        <dbReference type="ARBA" id="ARBA00010059"/>
    </source>
</evidence>
<feature type="compositionally biased region" description="Basic and acidic residues" evidence="5">
    <location>
        <begin position="95"/>
        <end position="105"/>
    </location>
</feature>
<feature type="compositionally biased region" description="Low complexity" evidence="5">
    <location>
        <begin position="63"/>
        <end position="82"/>
    </location>
</feature>
<dbReference type="SMART" id="SM01371">
    <property type="entry name" value="TFIIA"/>
    <property type="match status" value="1"/>
</dbReference>
<dbReference type="Gene3D" id="1.10.287.100">
    <property type="match status" value="1"/>
</dbReference>
<dbReference type="InterPro" id="IPR009088">
    <property type="entry name" value="TFIIA_b-brl"/>
</dbReference>
<dbReference type="Gene3D" id="2.30.18.10">
    <property type="entry name" value="Transcription factor IIA (TFIIA), beta-barrel domain"/>
    <property type="match status" value="1"/>
</dbReference>
<keyword evidence="6" id="KW-0648">Protein biosynthesis</keyword>
<keyword evidence="3" id="KW-0804">Transcription</keyword>
<dbReference type="AlphaFoldDB" id="A0A0F7SI30"/>
<dbReference type="Pfam" id="PF03153">
    <property type="entry name" value="TFIIA"/>
    <property type="match status" value="2"/>
</dbReference>
<proteinExistence type="inferred from homology"/>
<dbReference type="EMBL" id="LN483167">
    <property type="protein sequence ID" value="CDZ96677.1"/>
    <property type="molecule type" value="Genomic_DNA"/>
</dbReference>
<dbReference type="SUPFAM" id="SSF50784">
    <property type="entry name" value="Transcription factor IIA (TFIIA), beta-barrel domain"/>
    <property type="match status" value="1"/>
</dbReference>
<feature type="compositionally biased region" description="Acidic residues" evidence="5">
    <location>
        <begin position="165"/>
        <end position="181"/>
    </location>
</feature>
<feature type="region of interest" description="Disordered" evidence="5">
    <location>
        <begin position="53"/>
        <end position="188"/>
    </location>
</feature>